<proteinExistence type="predicted"/>
<evidence type="ECO:0000313" key="2">
    <source>
        <dbReference type="Proteomes" id="UP000031443"/>
    </source>
</evidence>
<sequence length="125" mass="14363">MEFLFSHPPPNSITVHIVNSKGCQHHFKSTPYDRDWKHLKLFGRKTYSSASLQFRIANYQALMAKYDYQSYSKLNSFIERFPDLLKEQFKAMVNKGLLMANTSLQSALDAADRAAHSISAAIMMR</sequence>
<keyword evidence="2" id="KW-1185">Reference proteome</keyword>
<accession>M7BIK4</accession>
<reference evidence="2" key="1">
    <citation type="journal article" date="2013" name="Nat. Genet.">
        <title>The draft genomes of soft-shell turtle and green sea turtle yield insights into the development and evolution of the turtle-specific body plan.</title>
        <authorList>
            <person name="Wang Z."/>
            <person name="Pascual-Anaya J."/>
            <person name="Zadissa A."/>
            <person name="Li W."/>
            <person name="Niimura Y."/>
            <person name="Huang Z."/>
            <person name="Li C."/>
            <person name="White S."/>
            <person name="Xiong Z."/>
            <person name="Fang D."/>
            <person name="Wang B."/>
            <person name="Ming Y."/>
            <person name="Chen Y."/>
            <person name="Zheng Y."/>
            <person name="Kuraku S."/>
            <person name="Pignatelli M."/>
            <person name="Herrero J."/>
            <person name="Beal K."/>
            <person name="Nozawa M."/>
            <person name="Li Q."/>
            <person name="Wang J."/>
            <person name="Zhang H."/>
            <person name="Yu L."/>
            <person name="Shigenobu S."/>
            <person name="Wang J."/>
            <person name="Liu J."/>
            <person name="Flicek P."/>
            <person name="Searle S."/>
            <person name="Wang J."/>
            <person name="Kuratani S."/>
            <person name="Yin Y."/>
            <person name="Aken B."/>
            <person name="Zhang G."/>
            <person name="Irie N."/>
        </authorList>
    </citation>
    <scope>NUCLEOTIDE SEQUENCE [LARGE SCALE GENOMIC DNA]</scope>
</reference>
<dbReference type="EMBL" id="KB565341">
    <property type="protein sequence ID" value="EMP28077.1"/>
    <property type="molecule type" value="Genomic_DNA"/>
</dbReference>
<dbReference type="Gene3D" id="1.10.287.3160">
    <property type="match status" value="1"/>
</dbReference>
<dbReference type="AlphaFoldDB" id="M7BIK4"/>
<organism evidence="1 2">
    <name type="scientific">Chelonia mydas</name>
    <name type="common">Green sea-turtle</name>
    <name type="synonym">Chelonia agassizi</name>
    <dbReference type="NCBI Taxonomy" id="8469"/>
    <lineage>
        <taxon>Eukaryota</taxon>
        <taxon>Metazoa</taxon>
        <taxon>Chordata</taxon>
        <taxon>Craniata</taxon>
        <taxon>Vertebrata</taxon>
        <taxon>Euteleostomi</taxon>
        <taxon>Archelosauria</taxon>
        <taxon>Testudinata</taxon>
        <taxon>Testudines</taxon>
        <taxon>Cryptodira</taxon>
        <taxon>Durocryptodira</taxon>
        <taxon>Americhelydia</taxon>
        <taxon>Chelonioidea</taxon>
        <taxon>Cheloniidae</taxon>
        <taxon>Chelonia</taxon>
    </lineage>
</organism>
<evidence type="ECO:0000313" key="1">
    <source>
        <dbReference type="EMBL" id="EMP28077.1"/>
    </source>
</evidence>
<name>M7BIK4_CHEMY</name>
<gene>
    <name evidence="1" type="ORF">UY3_14846</name>
</gene>
<dbReference type="Proteomes" id="UP000031443">
    <property type="component" value="Unassembled WGS sequence"/>
</dbReference>
<protein>
    <submittedName>
        <fullName evidence="1">Uncharacterized protein</fullName>
    </submittedName>
</protein>